<sequence>MQKRILIVDDDAMNLRRTALILVKHYEVVSVESGEAALYKLEKEKFDLILLDIAMPGMSGIETFEHMKDKNIETPVIFLTASGDEDDVMNAIRLGAVNYLKKPFMPNALLDRVEKELDQ</sequence>
<reference evidence="6 7" key="1">
    <citation type="submission" date="2018-01" db="EMBL/GenBank/DDBJ databases">
        <authorList>
            <person name="Gaut B.S."/>
            <person name="Morton B.R."/>
            <person name="Clegg M.T."/>
            <person name="Duvall M.R."/>
        </authorList>
    </citation>
    <scope>NUCLEOTIDE SEQUENCE [LARGE SCALE GENOMIC DNA]</scope>
    <source>
        <strain evidence="6">GP69</strain>
    </source>
</reference>
<feature type="domain" description="Response regulatory" evidence="5">
    <location>
        <begin position="4"/>
        <end position="117"/>
    </location>
</feature>
<dbReference type="PANTHER" id="PTHR44591">
    <property type="entry name" value="STRESS RESPONSE REGULATOR PROTEIN 1"/>
    <property type="match status" value="1"/>
</dbReference>
<protein>
    <recommendedName>
        <fullName evidence="1">Stage 0 sporulation protein A homolog</fullName>
    </recommendedName>
</protein>
<accession>A0A2K4ZL56</accession>
<dbReference type="PANTHER" id="PTHR44591:SF3">
    <property type="entry name" value="RESPONSE REGULATORY DOMAIN-CONTAINING PROTEIN"/>
    <property type="match status" value="1"/>
</dbReference>
<dbReference type="OrthoDB" id="9790669at2"/>
<dbReference type="InterPro" id="IPR011006">
    <property type="entry name" value="CheY-like_superfamily"/>
</dbReference>
<feature type="modified residue" description="4-aspartylphosphate" evidence="4">
    <location>
        <position position="52"/>
    </location>
</feature>
<comment type="function">
    <text evidence="3">May play the central regulatory role in sporulation. It may be an element of the effector pathway responsible for the activation of sporulation genes in response to nutritional stress. Spo0A may act in concert with spo0H (a sigma factor) to control the expression of some genes that are critical to the sporulation process.</text>
</comment>
<dbReference type="AlphaFoldDB" id="A0A2K4ZL56"/>
<dbReference type="SUPFAM" id="SSF52172">
    <property type="entry name" value="CheY-like"/>
    <property type="match status" value="1"/>
</dbReference>
<keyword evidence="7" id="KW-1185">Reference proteome</keyword>
<name>A0A2K4ZL56_9FIRM</name>
<evidence type="ECO:0000313" key="6">
    <source>
        <dbReference type="EMBL" id="SOY31132.1"/>
    </source>
</evidence>
<evidence type="ECO:0000313" key="7">
    <source>
        <dbReference type="Proteomes" id="UP000236311"/>
    </source>
</evidence>
<dbReference type="InterPro" id="IPR050595">
    <property type="entry name" value="Bact_response_regulator"/>
</dbReference>
<organism evidence="6 7">
    <name type="scientific">Acetatifactor muris</name>
    <dbReference type="NCBI Taxonomy" id="879566"/>
    <lineage>
        <taxon>Bacteria</taxon>
        <taxon>Bacillati</taxon>
        <taxon>Bacillota</taxon>
        <taxon>Clostridia</taxon>
        <taxon>Lachnospirales</taxon>
        <taxon>Lachnospiraceae</taxon>
        <taxon>Acetatifactor</taxon>
    </lineage>
</organism>
<dbReference type="RefSeq" id="WP_103241139.1">
    <property type="nucleotide sequence ID" value="NZ_CANRXC010000028.1"/>
</dbReference>
<dbReference type="Pfam" id="PF00072">
    <property type="entry name" value="Response_reg"/>
    <property type="match status" value="1"/>
</dbReference>
<dbReference type="PROSITE" id="PS50110">
    <property type="entry name" value="RESPONSE_REGULATORY"/>
    <property type="match status" value="1"/>
</dbReference>
<evidence type="ECO:0000256" key="3">
    <source>
        <dbReference type="ARBA" id="ARBA00024867"/>
    </source>
</evidence>
<evidence type="ECO:0000256" key="2">
    <source>
        <dbReference type="ARBA" id="ARBA00022553"/>
    </source>
</evidence>
<evidence type="ECO:0000256" key="4">
    <source>
        <dbReference type="PROSITE-ProRule" id="PRU00169"/>
    </source>
</evidence>
<evidence type="ECO:0000259" key="5">
    <source>
        <dbReference type="PROSITE" id="PS50110"/>
    </source>
</evidence>
<dbReference type="Gene3D" id="3.40.50.2300">
    <property type="match status" value="1"/>
</dbReference>
<dbReference type="EMBL" id="OFSM01000022">
    <property type="protein sequence ID" value="SOY31132.1"/>
    <property type="molecule type" value="Genomic_DNA"/>
</dbReference>
<dbReference type="GO" id="GO:0000160">
    <property type="term" value="P:phosphorelay signal transduction system"/>
    <property type="evidence" value="ECO:0007669"/>
    <property type="project" value="InterPro"/>
</dbReference>
<evidence type="ECO:0000256" key="1">
    <source>
        <dbReference type="ARBA" id="ARBA00018672"/>
    </source>
</evidence>
<proteinExistence type="predicted"/>
<keyword evidence="2 4" id="KW-0597">Phosphoprotein</keyword>
<dbReference type="Proteomes" id="UP000236311">
    <property type="component" value="Unassembled WGS sequence"/>
</dbReference>
<dbReference type="CDD" id="cd00156">
    <property type="entry name" value="REC"/>
    <property type="match status" value="1"/>
</dbReference>
<dbReference type="SMART" id="SM00448">
    <property type="entry name" value="REC"/>
    <property type="match status" value="1"/>
</dbReference>
<dbReference type="InterPro" id="IPR001789">
    <property type="entry name" value="Sig_transdc_resp-reg_receiver"/>
</dbReference>
<gene>
    <name evidence="6" type="primary">phoP_5</name>
    <name evidence="6" type="ORF">AMURIS_03866</name>
</gene>